<dbReference type="Proteomes" id="UP000316775">
    <property type="component" value="Unassembled WGS sequence"/>
</dbReference>
<accession>A0A4Y4AU76</accession>
<dbReference type="Pfam" id="PF01381">
    <property type="entry name" value="HTH_3"/>
    <property type="match status" value="1"/>
</dbReference>
<feature type="domain" description="HTH cro/C1-type" evidence="1">
    <location>
        <begin position="31"/>
        <end position="83"/>
    </location>
</feature>
<name>A0A4Y4AU76_9FLAO</name>
<comment type="caution">
    <text evidence="2">The sequence shown here is derived from an EMBL/GenBank/DDBJ whole genome shotgun (WGS) entry which is preliminary data.</text>
</comment>
<dbReference type="SUPFAM" id="SSF47413">
    <property type="entry name" value="lambda repressor-like DNA-binding domains"/>
    <property type="match status" value="1"/>
</dbReference>
<protein>
    <submittedName>
        <fullName evidence="2">Transcriptional regulator</fullName>
    </submittedName>
</protein>
<dbReference type="AlphaFoldDB" id="A0A4Y4AU76"/>
<dbReference type="CDD" id="cd00093">
    <property type="entry name" value="HTH_XRE"/>
    <property type="match status" value="1"/>
</dbReference>
<evidence type="ECO:0000259" key="1">
    <source>
        <dbReference type="PROSITE" id="PS50943"/>
    </source>
</evidence>
<evidence type="ECO:0000313" key="2">
    <source>
        <dbReference type="EMBL" id="GEC71761.1"/>
    </source>
</evidence>
<organism evidence="2 3">
    <name type="scientific">Flavobacterium flevense</name>
    <dbReference type="NCBI Taxonomy" id="983"/>
    <lineage>
        <taxon>Bacteria</taxon>
        <taxon>Pseudomonadati</taxon>
        <taxon>Bacteroidota</taxon>
        <taxon>Flavobacteriia</taxon>
        <taxon>Flavobacteriales</taxon>
        <taxon>Flavobacteriaceae</taxon>
        <taxon>Flavobacterium</taxon>
    </lineage>
</organism>
<dbReference type="InterPro" id="IPR001387">
    <property type="entry name" value="Cro/C1-type_HTH"/>
</dbReference>
<dbReference type="Gene3D" id="1.10.260.40">
    <property type="entry name" value="lambda repressor-like DNA-binding domains"/>
    <property type="match status" value="1"/>
</dbReference>
<keyword evidence="3" id="KW-1185">Reference proteome</keyword>
<evidence type="ECO:0000313" key="3">
    <source>
        <dbReference type="Proteomes" id="UP000316775"/>
    </source>
</evidence>
<proteinExistence type="predicted"/>
<dbReference type="InterPro" id="IPR010982">
    <property type="entry name" value="Lambda_DNA-bd_dom_sf"/>
</dbReference>
<dbReference type="EMBL" id="BJNP01000011">
    <property type="protein sequence ID" value="GEC71761.1"/>
    <property type="molecule type" value="Genomic_DNA"/>
</dbReference>
<dbReference type="GO" id="GO:0003677">
    <property type="term" value="F:DNA binding"/>
    <property type="evidence" value="ECO:0007669"/>
    <property type="project" value="InterPro"/>
</dbReference>
<gene>
    <name evidence="2" type="ORF">FFL01_13000</name>
</gene>
<dbReference type="SMART" id="SM00530">
    <property type="entry name" value="HTH_XRE"/>
    <property type="match status" value="1"/>
</dbReference>
<dbReference type="PROSITE" id="PS50943">
    <property type="entry name" value="HTH_CROC1"/>
    <property type="match status" value="1"/>
</dbReference>
<sequence length="101" mass="11585">MIYLAIILAKMKNYSIHKTPLQVQTELAERLRKIRKEKKISQSELASKSGVSLGSIKRFEHTGEIALASLLKLAHLFDKLDDFDAVFKPDDNLKEIEKLFK</sequence>
<dbReference type="STRING" id="983.SAMN05443543_101617"/>
<dbReference type="RefSeq" id="WP_255312581.1">
    <property type="nucleotide sequence ID" value="NZ_BJNP01000011.1"/>
</dbReference>
<reference evidence="2 3" key="1">
    <citation type="submission" date="2019-06" db="EMBL/GenBank/DDBJ databases">
        <title>Whole genome shotgun sequence of Flavobacterium flevense NBRC 14960.</title>
        <authorList>
            <person name="Hosoyama A."/>
            <person name="Uohara A."/>
            <person name="Ohji S."/>
            <person name="Ichikawa N."/>
        </authorList>
    </citation>
    <scope>NUCLEOTIDE SEQUENCE [LARGE SCALE GENOMIC DNA]</scope>
    <source>
        <strain evidence="2 3">NBRC 14960</strain>
    </source>
</reference>